<comment type="caution">
    <text evidence="1">The sequence shown here is derived from an EMBL/GenBank/DDBJ whole genome shotgun (WGS) entry which is preliminary data.</text>
</comment>
<dbReference type="EMBL" id="SNRW01000660">
    <property type="protein sequence ID" value="KAA6399899.1"/>
    <property type="molecule type" value="Genomic_DNA"/>
</dbReference>
<proteinExistence type="predicted"/>
<organism evidence="1 2">
    <name type="scientific">Streblomastix strix</name>
    <dbReference type="NCBI Taxonomy" id="222440"/>
    <lineage>
        <taxon>Eukaryota</taxon>
        <taxon>Metamonada</taxon>
        <taxon>Preaxostyla</taxon>
        <taxon>Oxymonadida</taxon>
        <taxon>Streblomastigidae</taxon>
        <taxon>Streblomastix</taxon>
    </lineage>
</organism>
<accession>A0A5J4X0B4</accession>
<name>A0A5J4X0B4_9EUKA</name>
<evidence type="ECO:0000313" key="1">
    <source>
        <dbReference type="EMBL" id="KAA6399899.1"/>
    </source>
</evidence>
<dbReference type="AlphaFoldDB" id="A0A5J4X0B4"/>
<gene>
    <name evidence="1" type="ORF">EZS28_004574</name>
</gene>
<sequence>MVDEDHDKENSIIQQASSLQIICPDIIQWRTTGLLCLLALIRHGFEISSPSSSNNQTSTVPLQRLAAIARKSSIGEWATAVLCVSKSRNIIDAASAVLTALDDENKDLIIKNKAINKAKTKKKALIQNIKQ</sequence>
<evidence type="ECO:0000313" key="2">
    <source>
        <dbReference type="Proteomes" id="UP000324800"/>
    </source>
</evidence>
<dbReference type="Proteomes" id="UP000324800">
    <property type="component" value="Unassembled WGS sequence"/>
</dbReference>
<reference evidence="1 2" key="1">
    <citation type="submission" date="2019-03" db="EMBL/GenBank/DDBJ databases">
        <title>Single cell metagenomics reveals metabolic interactions within the superorganism composed of flagellate Streblomastix strix and complex community of Bacteroidetes bacteria on its surface.</title>
        <authorList>
            <person name="Treitli S.C."/>
            <person name="Kolisko M."/>
            <person name="Husnik F."/>
            <person name="Keeling P."/>
            <person name="Hampl V."/>
        </authorList>
    </citation>
    <scope>NUCLEOTIDE SEQUENCE [LARGE SCALE GENOMIC DNA]</scope>
    <source>
        <strain evidence="1">ST1C</strain>
    </source>
</reference>
<protein>
    <submittedName>
        <fullName evidence="1">Uncharacterized protein</fullName>
    </submittedName>
</protein>